<dbReference type="GO" id="GO:0002244">
    <property type="term" value="P:hematopoietic progenitor cell differentiation"/>
    <property type="evidence" value="ECO:0007669"/>
    <property type="project" value="Ensembl"/>
</dbReference>
<dbReference type="SMART" id="SM00214">
    <property type="entry name" value="VWC"/>
    <property type="match status" value="20"/>
</dbReference>
<comment type="subcellular location">
    <subcellularLocation>
        <location evidence="1">Secreted</location>
    </subcellularLocation>
</comment>
<feature type="domain" description="VWFC" evidence="8">
    <location>
        <begin position="1327"/>
        <end position="1385"/>
    </location>
</feature>
<evidence type="ECO:0000313" key="10">
    <source>
        <dbReference type="Ensembl" id="ENSMLUP00000020489.1"/>
    </source>
</evidence>
<keyword evidence="6" id="KW-0175">Coiled coil</keyword>
<feature type="domain" description="VWFC" evidence="8">
    <location>
        <begin position="174"/>
        <end position="219"/>
    </location>
</feature>
<feature type="domain" description="VWFC" evidence="8">
    <location>
        <begin position="1513"/>
        <end position="1577"/>
    </location>
</feature>
<evidence type="ECO:0000256" key="3">
    <source>
        <dbReference type="ARBA" id="ARBA00022729"/>
    </source>
</evidence>
<dbReference type="SUPFAM" id="SSF57603">
    <property type="entry name" value="FnI-like domain"/>
    <property type="match status" value="18"/>
</dbReference>
<keyword evidence="11" id="KW-1185">Reference proteome</keyword>
<dbReference type="InterPro" id="IPR052424">
    <property type="entry name" value="Kielin_Chordin-BMP_Reg"/>
</dbReference>
<organism evidence="10 11">
    <name type="scientific">Myotis lucifugus</name>
    <name type="common">Little brown bat</name>
    <dbReference type="NCBI Taxonomy" id="59463"/>
    <lineage>
        <taxon>Eukaryota</taxon>
        <taxon>Metazoa</taxon>
        <taxon>Chordata</taxon>
        <taxon>Craniata</taxon>
        <taxon>Vertebrata</taxon>
        <taxon>Euteleostomi</taxon>
        <taxon>Mammalia</taxon>
        <taxon>Eutheria</taxon>
        <taxon>Laurasiatheria</taxon>
        <taxon>Chiroptera</taxon>
        <taxon>Yangochiroptera</taxon>
        <taxon>Vespertilionidae</taxon>
        <taxon>Myotis</taxon>
    </lineage>
</organism>
<reference evidence="10" key="3">
    <citation type="submission" date="2025-09" db="UniProtKB">
        <authorList>
            <consortium name="Ensembl"/>
        </authorList>
    </citation>
    <scope>IDENTIFICATION</scope>
</reference>
<feature type="domain" description="VWFC" evidence="8">
    <location>
        <begin position="776"/>
        <end position="835"/>
    </location>
</feature>
<reference evidence="10 11" key="1">
    <citation type="journal article" date="2011" name="Nature">
        <title>A high-resolution map of human evolutionary constraint using 29 mammals.</title>
        <authorList>
            <person name="Lindblad-Toh K."/>
            <person name="Garber M."/>
            <person name="Zuk O."/>
            <person name="Lin M.F."/>
            <person name="Parker B.J."/>
            <person name="Washietl S."/>
            <person name="Kheradpour P."/>
            <person name="Ernst J."/>
            <person name="Jordan G."/>
            <person name="Mauceli E."/>
            <person name="Ward L.D."/>
            <person name="Lowe C.B."/>
            <person name="Holloway A.K."/>
            <person name="Clamp M."/>
            <person name="Gnerre S."/>
            <person name="Alfoldi J."/>
            <person name="Beal K."/>
            <person name="Chang J."/>
            <person name="Clawson H."/>
            <person name="Cuff J."/>
            <person name="Di Palma F."/>
            <person name="Fitzgerald S."/>
            <person name="Flicek P."/>
            <person name="Guttman M."/>
            <person name="Hubisz M.J."/>
            <person name="Jaffe D.B."/>
            <person name="Jungreis I."/>
            <person name="Kent W.J."/>
            <person name="Kostka D."/>
            <person name="Lara M."/>
            <person name="Martins A.L."/>
            <person name="Massingham T."/>
            <person name="Moltke I."/>
            <person name="Raney B.J."/>
            <person name="Rasmussen M.D."/>
            <person name="Robinson J."/>
            <person name="Stark A."/>
            <person name="Vilella A.J."/>
            <person name="Wen J."/>
            <person name="Xie X."/>
            <person name="Zody M.C."/>
            <person name="Baldwin J."/>
            <person name="Bloom T."/>
            <person name="Chin C.W."/>
            <person name="Heiman D."/>
            <person name="Nicol R."/>
            <person name="Nusbaum C."/>
            <person name="Young S."/>
            <person name="Wilkinson J."/>
            <person name="Worley K.C."/>
            <person name="Kovar C.L."/>
            <person name="Muzny D.M."/>
            <person name="Gibbs R.A."/>
            <person name="Cree A."/>
            <person name="Dihn H.H."/>
            <person name="Fowler G."/>
            <person name="Jhangiani S."/>
            <person name="Joshi V."/>
            <person name="Lee S."/>
            <person name="Lewis L.R."/>
            <person name="Nazareth L.V."/>
            <person name="Okwuonu G."/>
            <person name="Santibanez J."/>
            <person name="Warren W.C."/>
            <person name="Mardis E.R."/>
            <person name="Weinstock G.M."/>
            <person name="Wilson R.K."/>
            <person name="Delehaunty K."/>
            <person name="Dooling D."/>
            <person name="Fronik C."/>
            <person name="Fulton L."/>
            <person name="Fulton B."/>
            <person name="Graves T."/>
            <person name="Minx P."/>
            <person name="Sodergren E."/>
            <person name="Birney E."/>
            <person name="Margulies E.H."/>
            <person name="Herrero J."/>
            <person name="Green E.D."/>
            <person name="Haussler D."/>
            <person name="Siepel A."/>
            <person name="Goldman N."/>
            <person name="Pollard K.S."/>
            <person name="Pedersen J.S."/>
            <person name="Lander E.S."/>
            <person name="Kellis M."/>
        </authorList>
    </citation>
    <scope>NUCLEOTIDE SEQUENCE [LARGE SCALE GENOMIC DNA]</scope>
</reference>
<accession>G1Q9V6</accession>
<evidence type="ECO:0000259" key="9">
    <source>
        <dbReference type="PROSITE" id="PS51233"/>
    </source>
</evidence>
<dbReference type="Ensembl" id="ENSMLUT00000029439.1">
    <property type="protein sequence ID" value="ENSMLUP00000020489.1"/>
    <property type="gene ID" value="ENSMLUG00000001394.2"/>
</dbReference>
<feature type="compositionally biased region" description="Polar residues" evidence="7">
    <location>
        <begin position="10"/>
        <end position="21"/>
    </location>
</feature>
<evidence type="ECO:0000313" key="11">
    <source>
        <dbReference type="Proteomes" id="UP000001074"/>
    </source>
</evidence>
<feature type="domain" description="VWFC" evidence="8">
    <location>
        <begin position="1581"/>
        <end position="1641"/>
    </location>
</feature>
<feature type="domain" description="VWFD" evidence="9">
    <location>
        <begin position="1645"/>
        <end position="1821"/>
    </location>
</feature>
<dbReference type="Pfam" id="PF23334">
    <property type="entry name" value="VWC2L_2nd"/>
    <property type="match status" value="4"/>
</dbReference>
<dbReference type="GO" id="GO:0005615">
    <property type="term" value="C:extracellular space"/>
    <property type="evidence" value="ECO:0007669"/>
    <property type="project" value="Ensembl"/>
</dbReference>
<keyword evidence="3" id="KW-0732">Signal</keyword>
<feature type="domain" description="VWFC" evidence="8">
    <location>
        <begin position="659"/>
        <end position="718"/>
    </location>
</feature>
<feature type="domain" description="VWFC" evidence="8">
    <location>
        <begin position="372"/>
        <end position="430"/>
    </location>
</feature>
<dbReference type="GeneTree" id="ENSGT00940000160243"/>
<dbReference type="Pfam" id="PF00094">
    <property type="entry name" value="VWD"/>
    <property type="match status" value="1"/>
</dbReference>
<dbReference type="Proteomes" id="UP000001074">
    <property type="component" value="Unassembled WGS sequence"/>
</dbReference>
<feature type="domain" description="VWFC" evidence="8">
    <location>
        <begin position="1450"/>
        <end position="1513"/>
    </location>
</feature>
<dbReference type="InterPro" id="IPR014853">
    <property type="entry name" value="VWF/SSPO/ZAN-like_Cys-rich_dom"/>
</dbReference>
<feature type="domain" description="VWFC" evidence="8">
    <location>
        <begin position="220"/>
        <end position="279"/>
    </location>
</feature>
<proteinExistence type="predicted"/>
<dbReference type="SMART" id="SM00215">
    <property type="entry name" value="VWC_out"/>
    <property type="match status" value="8"/>
</dbReference>
<keyword evidence="2" id="KW-0964">Secreted</keyword>
<feature type="domain" description="VWFC" evidence="8">
    <location>
        <begin position="600"/>
        <end position="659"/>
    </location>
</feature>
<dbReference type="EMBL" id="AAPE02016946">
    <property type="status" value="NOT_ANNOTATED_CDS"/>
    <property type="molecule type" value="Genomic_DNA"/>
</dbReference>
<dbReference type="Gene3D" id="2.10.70.10">
    <property type="entry name" value="Complement Module, domain 1"/>
    <property type="match status" value="2"/>
</dbReference>
<evidence type="ECO:0000256" key="7">
    <source>
        <dbReference type="SAM" id="MobiDB-lite"/>
    </source>
</evidence>
<dbReference type="PANTHER" id="PTHR46698">
    <property type="entry name" value="CROSSVEINLESS 2"/>
    <property type="match status" value="1"/>
</dbReference>
<dbReference type="InterPro" id="IPR036084">
    <property type="entry name" value="Ser_inhib-like_sf"/>
</dbReference>
<dbReference type="InterPro" id="IPR001007">
    <property type="entry name" value="VWF_dom"/>
</dbReference>
<dbReference type="PROSITE" id="PS51233">
    <property type="entry name" value="VWFD"/>
    <property type="match status" value="1"/>
</dbReference>
<feature type="region of interest" description="Disordered" evidence="7">
    <location>
        <begin position="1291"/>
        <end position="1317"/>
    </location>
</feature>
<evidence type="ECO:0000259" key="8">
    <source>
        <dbReference type="PROSITE" id="PS50184"/>
    </source>
</evidence>
<dbReference type="eggNOG" id="KOG1216">
    <property type="taxonomic scope" value="Eukaryota"/>
</dbReference>
<dbReference type="EMBL" id="AAPE02016945">
    <property type="status" value="NOT_ANNOTATED_CDS"/>
    <property type="molecule type" value="Genomic_DNA"/>
</dbReference>
<feature type="domain" description="VWFC" evidence="8">
    <location>
        <begin position="718"/>
        <end position="776"/>
    </location>
</feature>
<dbReference type="PROSITE" id="PS50184">
    <property type="entry name" value="VWFC_2"/>
    <property type="match status" value="17"/>
</dbReference>
<dbReference type="PANTHER" id="PTHR46698:SF2">
    <property type="entry name" value="KIELIN_CHORDIN-LIKE PROTEIN"/>
    <property type="match status" value="1"/>
</dbReference>
<feature type="region of interest" description="Disordered" evidence="7">
    <location>
        <begin position="1"/>
        <end position="28"/>
    </location>
</feature>
<evidence type="ECO:0000256" key="4">
    <source>
        <dbReference type="ARBA" id="ARBA00022737"/>
    </source>
</evidence>
<dbReference type="SMART" id="SM00832">
    <property type="entry name" value="C8"/>
    <property type="match status" value="1"/>
</dbReference>
<dbReference type="CDD" id="cd19941">
    <property type="entry name" value="TIL"/>
    <property type="match status" value="1"/>
</dbReference>
<dbReference type="PROSITE" id="PS01208">
    <property type="entry name" value="VWFC_1"/>
    <property type="match status" value="8"/>
</dbReference>
<feature type="domain" description="VWFC" evidence="8">
    <location>
        <begin position="955"/>
        <end position="1014"/>
    </location>
</feature>
<keyword evidence="5" id="KW-1015">Disulfide bond</keyword>
<dbReference type="SUPFAM" id="SSF57567">
    <property type="entry name" value="Serine protease inhibitors"/>
    <property type="match status" value="1"/>
</dbReference>
<evidence type="ECO:0000256" key="2">
    <source>
        <dbReference type="ARBA" id="ARBA00022525"/>
    </source>
</evidence>
<dbReference type="Pfam" id="PF00093">
    <property type="entry name" value="VWC"/>
    <property type="match status" value="6"/>
</dbReference>
<sequence length="1984" mass="211564">SPGLADIHDYQQQAPARSSDPTGALQEQWRPLQESLKRLEAEVTQLREQNKDLQERMRQLESCECRPASPQCWALGQSGPEGARWQLYACPLKPCIDVSAHLSLRKALVPFLGSLHSGNLVAPGLVMPVPHQSASPQEGAIACTQKPCPRGPCPEPGACCPHCEPGCPEGPGAGETWQPEPCVTCTCQAGTVRCQGPSCPELSCLESYTPPGECCPVCRPGCDYEGQLYEEGASFLSSSNPCLQCSCLRSLVRCVPMKCPASPCPEPVLRPGHCCPACPGEPWLFPRRLQAGLSRHFLTQSPPCWLGPGGPGSGRVTPGHARPGAGPELRSCPCGVVVVPLYLLCAPKTRWALGRPLEGDTESHTKTLPKAPGCTEGGSRREHGQEWTAPGDPCRLCQCLEGQIQCRQRECSSLCPPARPLPGTCCPVCDGCFLNGREYHSGEPVGSGDPCSHCRCANGSVQCEPLPCPAAPCRHPGRLPGQCCPVCAGEELSSCPHQEGLVPAFSWHTGTVMSGGVRRPHQPPALSPHPAPHPGCEYQGHHYQSQETFRLQEGGRCLRCSCQAGEVSCEEQECPVAPCTLPDSGPQLCSGCHGDGPLAVACVLGGEEFAEGVQWEPDGQPCTACSCQDGVPVCGAVLCSPAPCQHPTQTPGACCPSCESCTYHGHVYANGQNFTDTDSPCHACRCEDGTVRCSLADCPPTTCARPQSGPGQCCPRCPDCVLEEQVFAHGESFSHPRDPCQECRCQEGHARCQPRACPKPPCTHPLPGPCCRNDCHGCAFGGKEYPHGADFPHPSDPCRLCHCLSGNVQCLARRCPPLPCAEPVLLPRECCPQCPASPSSCPRPGGLEPVRHQEHFFLPGDPCHRCLCLDGSVSCQRLPCPPAPCAHPRQGPCCPSCDGCLYEGKELASGKRFPSPTVRCHDCLCLEGSVSCEPRACAPAQCPFPARGDCCPACDGCEYLGESYLSGQEFPEPRAPCNLCTCLEGFVTCGRRPCEPLGCSHPLIPSGHCCPTCQGCLYHGVTAALGETLPDPLDPTCSLCTCQEGSMRCQKKPCPPALCPHPSPGPCSCPVCHRCFSQGREHQDGEEFEGPTGSCERCRCQVWPGGGRGGWALAGHPASRAPSLRSKSLTRHLLQAGHVSCVRRRCPPLSCPLQVTEQGSCCPRCRGVPGRWGCPLLLPLGPTRLHLPHLLSLKLPSCLPTSLPTHLPSHTSVLETSPLSSFSSSYLACPDHLPLQRPSAQHGLDSGTMTASHCEGAHRVLPGLWFSKQTCQGLQTRRSEPSRVFPPPQTAVLPGHLPPHPCRSPPRPDPRPCYRTQTQSHPCPPGTGCLAHGEEHPEGSTWEPPDSPCSSCMCREGVVTCARVQCVSSCAHPRQGPSDCCPRCSDCEHEGRKYEPGDSFQPGADPCEVCICELQPEGPPSLRCHRRQCPSLVGCPASQLLPPGPQHCCPTCAQALSNCTEGLLGSELVPLDPCYTCQCQDLTWLCVHQACPELSCPPSERHTPPGGCCPVCRECVVEAEGRRVADGESWRDPSNACITCTCHLGRVECRLEECQALSCPHGWVKVRDTGRCCERCQAPAQSCEHQGREVASGESWAVDPCTSCSCVAGAVRCQSQRCPPLSCGPDEAPALNPGSCCPRCLPRPASCMAFGDPHYRTFDGRLLHFQGSCSYVLARHCRGGDFSVHVTNTDRGRSGVAWTQEVAVLLGDVAVRLLQGGAVTVDGRPVALPFLQEPLLYAELRGGTVILHTQPGLQVLWDGQSQVEVRVPGSYRGQICGLCGNFNGFAQDDLQGPQGLLQPTEAAFGNSWQVPEGPGPGRPCSKGREVHPCRAAGYRARREANARCGVLKSSPFSRCHAVVPPEPFFAACVYDLCACGPGSSADTCLCDALEAYASHCRQAGATPAWRGPTLCVVGCPLDRGFVFDECGPPCPRTCFNQHVPLGELSADCVRPCVPGCQCPAGLVEHEAHCIPPEACPPVLLTGDQ</sequence>
<feature type="domain" description="VWFC" evidence="8">
    <location>
        <begin position="1385"/>
        <end position="1453"/>
    </location>
</feature>
<keyword evidence="4" id="KW-0677">Repeat</keyword>
<dbReference type="Gene3D" id="6.20.200.20">
    <property type="match status" value="16"/>
</dbReference>
<dbReference type="STRING" id="59463.ENSMLUP00000020489"/>
<dbReference type="InParanoid" id="G1Q9V6"/>
<evidence type="ECO:0000256" key="6">
    <source>
        <dbReference type="SAM" id="Coils"/>
    </source>
</evidence>
<evidence type="ECO:0000256" key="1">
    <source>
        <dbReference type="ARBA" id="ARBA00004613"/>
    </source>
</evidence>
<dbReference type="InterPro" id="IPR001846">
    <property type="entry name" value="VWF_type-D"/>
</dbReference>
<protein>
    <submittedName>
        <fullName evidence="10">Kielin cysteine rich BMP regulator</fullName>
    </submittedName>
</protein>
<dbReference type="GO" id="GO:0030513">
    <property type="term" value="P:positive regulation of BMP signaling pathway"/>
    <property type="evidence" value="ECO:0007669"/>
    <property type="project" value="Ensembl"/>
</dbReference>
<dbReference type="SMART" id="SM00216">
    <property type="entry name" value="VWD"/>
    <property type="match status" value="1"/>
</dbReference>
<feature type="coiled-coil region" evidence="6">
    <location>
        <begin position="36"/>
        <end position="66"/>
    </location>
</feature>
<reference evidence="10" key="2">
    <citation type="submission" date="2025-08" db="UniProtKB">
        <authorList>
            <consortium name="Ensembl"/>
        </authorList>
    </citation>
    <scope>IDENTIFICATION</scope>
</reference>
<feature type="domain" description="VWFC" evidence="8">
    <location>
        <begin position="898"/>
        <end position="955"/>
    </location>
</feature>
<name>G1Q9V6_MYOLU</name>
<feature type="domain" description="VWFC" evidence="8">
    <location>
        <begin position="1073"/>
        <end position="1166"/>
    </location>
</feature>
<gene>
    <name evidence="10" type="primary">KCP</name>
</gene>
<feature type="domain" description="VWFC" evidence="8">
    <location>
        <begin position="430"/>
        <end position="488"/>
    </location>
</feature>
<evidence type="ECO:0000256" key="5">
    <source>
        <dbReference type="ARBA" id="ARBA00023157"/>
    </source>
</evidence>
<dbReference type="FunCoup" id="G1Q9V6">
    <property type="interactions" value="3"/>
</dbReference>
<feature type="region of interest" description="Disordered" evidence="7">
    <location>
        <begin position="357"/>
        <end position="386"/>
    </location>
</feature>
<dbReference type="OMA" id="CIACTCR"/>
<feature type="domain" description="VWFC" evidence="8">
    <location>
        <begin position="839"/>
        <end position="898"/>
    </location>
</feature>
<feature type="compositionally biased region" description="Pro residues" evidence="7">
    <location>
        <begin position="1296"/>
        <end position="1305"/>
    </location>
</feature>